<gene>
    <name evidence="1" type="ORF">DCAF_LOCUS22524</name>
</gene>
<keyword evidence="2" id="KW-1185">Reference proteome</keyword>
<dbReference type="EMBL" id="CAWUPB010001178">
    <property type="protein sequence ID" value="CAK7349803.1"/>
    <property type="molecule type" value="Genomic_DNA"/>
</dbReference>
<evidence type="ECO:0000313" key="1">
    <source>
        <dbReference type="EMBL" id="CAK7349803.1"/>
    </source>
</evidence>
<comment type="caution">
    <text evidence="1">The sequence shown here is derived from an EMBL/GenBank/DDBJ whole genome shotgun (WGS) entry which is preliminary data.</text>
</comment>
<dbReference type="AlphaFoldDB" id="A0AAV1SHQ7"/>
<accession>A0AAV1SHQ7</accession>
<name>A0AAV1SHQ7_9ROSI</name>
<proteinExistence type="predicted"/>
<organism evidence="1 2">
    <name type="scientific">Dovyalis caffra</name>
    <dbReference type="NCBI Taxonomy" id="77055"/>
    <lineage>
        <taxon>Eukaryota</taxon>
        <taxon>Viridiplantae</taxon>
        <taxon>Streptophyta</taxon>
        <taxon>Embryophyta</taxon>
        <taxon>Tracheophyta</taxon>
        <taxon>Spermatophyta</taxon>
        <taxon>Magnoliopsida</taxon>
        <taxon>eudicotyledons</taxon>
        <taxon>Gunneridae</taxon>
        <taxon>Pentapetalae</taxon>
        <taxon>rosids</taxon>
        <taxon>fabids</taxon>
        <taxon>Malpighiales</taxon>
        <taxon>Salicaceae</taxon>
        <taxon>Flacourtieae</taxon>
        <taxon>Dovyalis</taxon>
    </lineage>
</organism>
<sequence length="89" mass="9709">MAMGYMEHDQLPKAVEMLKRALLAARGSWKPLPILVNACLGYLEGQADAGDMKELTTGKSVGDVLDQMKMNGFAVDEETQKILATRPSL</sequence>
<reference evidence="1 2" key="1">
    <citation type="submission" date="2024-01" db="EMBL/GenBank/DDBJ databases">
        <authorList>
            <person name="Waweru B."/>
        </authorList>
    </citation>
    <scope>NUCLEOTIDE SEQUENCE [LARGE SCALE GENOMIC DNA]</scope>
</reference>
<evidence type="ECO:0000313" key="2">
    <source>
        <dbReference type="Proteomes" id="UP001314170"/>
    </source>
</evidence>
<dbReference type="Proteomes" id="UP001314170">
    <property type="component" value="Unassembled WGS sequence"/>
</dbReference>
<protein>
    <submittedName>
        <fullName evidence="1">Uncharacterized protein</fullName>
    </submittedName>
</protein>